<dbReference type="EMBL" id="JBEPSM010000002">
    <property type="protein sequence ID" value="MET4634994.1"/>
    <property type="molecule type" value="Genomic_DNA"/>
</dbReference>
<reference evidence="2 3" key="1">
    <citation type="submission" date="2024-06" db="EMBL/GenBank/DDBJ databases">
        <title>Sorghum-associated microbial communities from plants grown in Nebraska, USA.</title>
        <authorList>
            <person name="Schachtman D."/>
        </authorList>
    </citation>
    <scope>NUCLEOTIDE SEQUENCE [LARGE SCALE GENOMIC DNA]</scope>
    <source>
        <strain evidence="2 3">3207</strain>
    </source>
</reference>
<sequence>MSRYRKIDTRIWNDEKFCGLSDAGQLAFIFVLTHPSMTALGAMRATIPGLAAEKGWTTEAFAEAFGEALEKGMIEHEEKARCVALPNFLKYNPPESPNVVKAWAASLDLIPEGRLKTLTIQRAKGFLQGKTKAFAEALPVSFTEASPKPMPNQEQEPEQEPKPQPSVSGSGQESIALTHAHAREELHPDWSETDWALFRSTHAYQINAGDSELQAMTFATDKVERARKFRMERAA</sequence>
<gene>
    <name evidence="2" type="ORF">ABIE08_002940</name>
</gene>
<protein>
    <submittedName>
        <fullName evidence="2">Uncharacterized protein</fullName>
    </submittedName>
</protein>
<evidence type="ECO:0000313" key="2">
    <source>
        <dbReference type="EMBL" id="MET4634994.1"/>
    </source>
</evidence>
<accession>A0ABV2R154</accession>
<name>A0ABV2R154_9HYPH</name>
<dbReference type="RefSeq" id="WP_354552148.1">
    <property type="nucleotide sequence ID" value="NZ_JBEPSM010000002.1"/>
</dbReference>
<comment type="caution">
    <text evidence="2">The sequence shown here is derived from an EMBL/GenBank/DDBJ whole genome shotgun (WGS) entry which is preliminary data.</text>
</comment>
<evidence type="ECO:0000256" key="1">
    <source>
        <dbReference type="SAM" id="MobiDB-lite"/>
    </source>
</evidence>
<feature type="region of interest" description="Disordered" evidence="1">
    <location>
        <begin position="143"/>
        <end position="174"/>
    </location>
</feature>
<keyword evidence="3" id="KW-1185">Reference proteome</keyword>
<evidence type="ECO:0000313" key="3">
    <source>
        <dbReference type="Proteomes" id="UP001549321"/>
    </source>
</evidence>
<proteinExistence type="predicted"/>
<organism evidence="2 3">
    <name type="scientific">Kaistia defluvii</name>
    <dbReference type="NCBI Taxonomy" id="410841"/>
    <lineage>
        <taxon>Bacteria</taxon>
        <taxon>Pseudomonadati</taxon>
        <taxon>Pseudomonadota</taxon>
        <taxon>Alphaproteobacteria</taxon>
        <taxon>Hyphomicrobiales</taxon>
        <taxon>Kaistiaceae</taxon>
        <taxon>Kaistia</taxon>
    </lineage>
</organism>
<dbReference type="Proteomes" id="UP001549321">
    <property type="component" value="Unassembled WGS sequence"/>
</dbReference>